<dbReference type="PANTHER" id="PTHR46444">
    <property type="entry name" value="DCD (DEVELOPMENT AND CELL DEATH) DOMAIN PROTEIN-RELATED"/>
    <property type="match status" value="1"/>
</dbReference>
<dbReference type="SMART" id="SM00767">
    <property type="entry name" value="DCD"/>
    <property type="match status" value="1"/>
</dbReference>
<dbReference type="PROSITE" id="PS51222">
    <property type="entry name" value="DCD"/>
    <property type="match status" value="1"/>
</dbReference>
<dbReference type="EMBL" id="CP039355">
    <property type="protein sequence ID" value="QCE14976.1"/>
    <property type="molecule type" value="Genomic_DNA"/>
</dbReference>
<evidence type="ECO:0000313" key="3">
    <source>
        <dbReference type="Proteomes" id="UP000501690"/>
    </source>
</evidence>
<evidence type="ECO:0000259" key="1">
    <source>
        <dbReference type="PROSITE" id="PS51222"/>
    </source>
</evidence>
<gene>
    <name evidence="2" type="ORF">DEO72_LG11g1984</name>
</gene>
<proteinExistence type="predicted"/>
<keyword evidence="3" id="KW-1185">Reference proteome</keyword>
<dbReference type="Proteomes" id="UP000501690">
    <property type="component" value="Linkage Group LG11"/>
</dbReference>
<dbReference type="InterPro" id="IPR013989">
    <property type="entry name" value="Dev_and_cell_death_domain"/>
</dbReference>
<dbReference type="PANTHER" id="PTHR46444:SF7">
    <property type="entry name" value="DCD (DEVELOPMENT AND CELL DEATH) DOMAIN PROTEIN"/>
    <property type="match status" value="1"/>
</dbReference>
<accession>A0A4D6NMW4</accession>
<organism evidence="2 3">
    <name type="scientific">Vigna unguiculata</name>
    <name type="common">Cowpea</name>
    <dbReference type="NCBI Taxonomy" id="3917"/>
    <lineage>
        <taxon>Eukaryota</taxon>
        <taxon>Viridiplantae</taxon>
        <taxon>Streptophyta</taxon>
        <taxon>Embryophyta</taxon>
        <taxon>Tracheophyta</taxon>
        <taxon>Spermatophyta</taxon>
        <taxon>Magnoliopsida</taxon>
        <taxon>eudicotyledons</taxon>
        <taxon>Gunneridae</taxon>
        <taxon>Pentapetalae</taxon>
        <taxon>rosids</taxon>
        <taxon>fabids</taxon>
        <taxon>Fabales</taxon>
        <taxon>Fabaceae</taxon>
        <taxon>Papilionoideae</taxon>
        <taxon>50 kb inversion clade</taxon>
        <taxon>NPAAA clade</taxon>
        <taxon>indigoferoid/millettioid clade</taxon>
        <taxon>Phaseoleae</taxon>
        <taxon>Vigna</taxon>
    </lineage>
</organism>
<protein>
    <submittedName>
        <fullName evidence="2">Cleavage and polyadenylation specificity factor subunit 4</fullName>
    </submittedName>
</protein>
<evidence type="ECO:0000313" key="2">
    <source>
        <dbReference type="EMBL" id="QCE14976.1"/>
    </source>
</evidence>
<feature type="domain" description="DCD" evidence="1">
    <location>
        <begin position="12"/>
        <end position="140"/>
    </location>
</feature>
<dbReference type="AlphaFoldDB" id="A0A4D6NMW4"/>
<sequence>MEAQEEGVDVQEKLSGFIFMCNGITKPECYRYRVFGLPARRKADVEKINPGTYLFLFDTDVKLLYGIYMATSTGKLEIEPLAFGHKFPAQVKFKIYKDCLPLPESSFKFVIRDNYQKGSNKFNPELNIRQLSYSISAKSSISISEYLKPSITARSSTSISEYLKPSIAARSSTSISEYLKPSITARSSASISEYLKPSITARSSASISEYPKPSIAARSSISISEYLKLSIAARS</sequence>
<reference evidence="2 3" key="1">
    <citation type="submission" date="2019-04" db="EMBL/GenBank/DDBJ databases">
        <title>An improved genome assembly and genetic linkage map for asparagus bean, Vigna unguiculata ssp. sesquipedialis.</title>
        <authorList>
            <person name="Xia Q."/>
            <person name="Zhang R."/>
            <person name="Dong Y."/>
        </authorList>
    </citation>
    <scope>NUCLEOTIDE SEQUENCE [LARGE SCALE GENOMIC DNA]</scope>
    <source>
        <tissue evidence="2">Leaf</tissue>
    </source>
</reference>
<dbReference type="Pfam" id="PF10539">
    <property type="entry name" value="Dev_Cell_Death"/>
    <property type="match status" value="1"/>
</dbReference>
<name>A0A4D6NMW4_VIGUN</name>